<dbReference type="Gene3D" id="3.90.470.10">
    <property type="entry name" value="Ribosomal protein L22/L17"/>
    <property type="match status" value="1"/>
</dbReference>
<organism evidence="7 8">
    <name type="scientific">Methanolobus halotolerans</name>
    <dbReference type="NCBI Taxonomy" id="2052935"/>
    <lineage>
        <taxon>Archaea</taxon>
        <taxon>Methanobacteriati</taxon>
        <taxon>Methanobacteriota</taxon>
        <taxon>Stenosarchaea group</taxon>
        <taxon>Methanomicrobia</taxon>
        <taxon>Methanosarcinales</taxon>
        <taxon>Methanosarcinaceae</taxon>
        <taxon>Methanolobus</taxon>
    </lineage>
</organism>
<name>A0A4E0PVZ8_9EURY</name>
<dbReference type="OrthoDB" id="314984at2157"/>
<comment type="caution">
    <text evidence="7">The sequence shown here is derived from an EMBL/GenBank/DDBJ whole genome shotgun (WGS) entry which is preliminary data.</text>
</comment>
<dbReference type="NCBIfam" id="NF003260">
    <property type="entry name" value="PRK04223.1"/>
    <property type="match status" value="1"/>
</dbReference>
<protein>
    <recommendedName>
        <fullName evidence="4">Large ribosomal subunit protein uL22</fullName>
    </recommendedName>
</protein>
<dbReference type="CDD" id="cd00336">
    <property type="entry name" value="Ribosomal_L22"/>
    <property type="match status" value="1"/>
</dbReference>
<evidence type="ECO:0000313" key="8">
    <source>
        <dbReference type="Proteomes" id="UP000297295"/>
    </source>
</evidence>
<evidence type="ECO:0000256" key="1">
    <source>
        <dbReference type="ARBA" id="ARBA00009451"/>
    </source>
</evidence>
<reference evidence="7 8" key="1">
    <citation type="submission" date="2017-11" db="EMBL/GenBank/DDBJ databases">
        <title>Isolation and Characterization of Methanogenic Archaea from Saline Meromictic Lake at Siberia.</title>
        <authorList>
            <person name="Shen Y."/>
            <person name="Huang H.-H."/>
            <person name="Lai M.-C."/>
            <person name="Chen S.-C."/>
        </authorList>
    </citation>
    <scope>NUCLEOTIDE SEQUENCE [LARGE SCALE GENOMIC DNA]</scope>
    <source>
        <strain evidence="7 8">SY-01</strain>
    </source>
</reference>
<sequence length="151" mass="16998">MARIGYTVEFDQKTSAKAMGAELHISPKKSREVGNAIKGMRIEVAQRYLEDVIEMKQAVPFKRHHEGAGHRKGAMATGRYPVKVAEAYLKILENARSNAEYKGLESNQMYIVHVASKRGRVIHGMRPRARGRGSPKNTETINIEIILNEVR</sequence>
<dbReference type="Pfam" id="PF00237">
    <property type="entry name" value="Ribosomal_L22"/>
    <property type="match status" value="1"/>
</dbReference>
<dbReference type="Proteomes" id="UP000297295">
    <property type="component" value="Unassembled WGS sequence"/>
</dbReference>
<dbReference type="EMBL" id="PGGK01000009">
    <property type="protein sequence ID" value="TGC08463.1"/>
    <property type="molecule type" value="Genomic_DNA"/>
</dbReference>
<keyword evidence="3 4" id="KW-0687">Ribonucleoprotein</keyword>
<dbReference type="PANTHER" id="PTHR11593">
    <property type="entry name" value="60S RIBOSOMAL PROTEIN L17"/>
    <property type="match status" value="1"/>
</dbReference>
<comment type="similarity">
    <text evidence="1 4 5">Belongs to the universal ribosomal protein uL22 family.</text>
</comment>
<comment type="subunit">
    <text evidence="4 6">Part of the 50S ribosomal subunit.</text>
</comment>
<dbReference type="HAMAP" id="MF_01331_A">
    <property type="entry name" value="Ribosomal_uL22_A"/>
    <property type="match status" value="1"/>
</dbReference>
<comment type="function">
    <text evidence="4">The globular domain of the protein is located near the polypeptide exit tunnel on the outside of the subunit, while an extended beta-hairpin is found that lines the wall of the exit tunnel in the center of the 70S ribosome.</text>
</comment>
<dbReference type="AlphaFoldDB" id="A0A4E0PVZ8"/>
<accession>A0A4E0PVZ8</accession>
<gene>
    <name evidence="4" type="primary">rpl22</name>
    <name evidence="7" type="ORF">CUN85_09070</name>
</gene>
<dbReference type="GO" id="GO:0003735">
    <property type="term" value="F:structural constituent of ribosome"/>
    <property type="evidence" value="ECO:0007669"/>
    <property type="project" value="UniProtKB-UniRule"/>
</dbReference>
<dbReference type="NCBIfam" id="TIGR01038">
    <property type="entry name" value="uL22_arch_euk"/>
    <property type="match status" value="1"/>
</dbReference>
<dbReference type="RefSeq" id="WP_135390001.1">
    <property type="nucleotide sequence ID" value="NZ_PGGK01000009.1"/>
</dbReference>
<dbReference type="InterPro" id="IPR036394">
    <property type="entry name" value="Ribosomal_uL22_sf"/>
</dbReference>
<dbReference type="SUPFAM" id="SSF54843">
    <property type="entry name" value="Ribosomal protein L22"/>
    <property type="match status" value="1"/>
</dbReference>
<keyword evidence="8" id="KW-1185">Reference proteome</keyword>
<evidence type="ECO:0000256" key="6">
    <source>
        <dbReference type="RuleBase" id="RU004007"/>
    </source>
</evidence>
<dbReference type="GO" id="GO:0022625">
    <property type="term" value="C:cytosolic large ribosomal subunit"/>
    <property type="evidence" value="ECO:0007669"/>
    <property type="project" value="UniProtKB-UniRule"/>
</dbReference>
<evidence type="ECO:0000256" key="5">
    <source>
        <dbReference type="RuleBase" id="RU004005"/>
    </source>
</evidence>
<proteinExistence type="inferred from homology"/>
<comment type="function">
    <text evidence="4 6">This protein binds specifically to 23S rRNA. It makes multiple contacts with different domains of the 23S rRNA in the assembled 50S subunit and ribosome.</text>
</comment>
<evidence type="ECO:0000313" key="7">
    <source>
        <dbReference type="EMBL" id="TGC08463.1"/>
    </source>
</evidence>
<evidence type="ECO:0000256" key="2">
    <source>
        <dbReference type="ARBA" id="ARBA00022980"/>
    </source>
</evidence>
<keyword evidence="2 4" id="KW-0689">Ribosomal protein</keyword>
<evidence type="ECO:0000256" key="4">
    <source>
        <dbReference type="HAMAP-Rule" id="MF_01331"/>
    </source>
</evidence>
<dbReference type="InterPro" id="IPR001063">
    <property type="entry name" value="Ribosomal_uL22"/>
</dbReference>
<dbReference type="InterPro" id="IPR005721">
    <property type="entry name" value="Ribosomal_uL22_euk/arc"/>
</dbReference>
<keyword evidence="4 6" id="KW-0694">RNA-binding</keyword>
<evidence type="ECO:0000256" key="3">
    <source>
        <dbReference type="ARBA" id="ARBA00023274"/>
    </source>
</evidence>
<dbReference type="PANTHER" id="PTHR11593:SF10">
    <property type="entry name" value="60S RIBOSOMAL PROTEIN L17"/>
    <property type="match status" value="1"/>
</dbReference>
<dbReference type="GO" id="GO:0019843">
    <property type="term" value="F:rRNA binding"/>
    <property type="evidence" value="ECO:0007669"/>
    <property type="project" value="UniProtKB-UniRule"/>
</dbReference>
<dbReference type="GO" id="GO:0002181">
    <property type="term" value="P:cytoplasmic translation"/>
    <property type="evidence" value="ECO:0007669"/>
    <property type="project" value="TreeGrafter"/>
</dbReference>
<dbReference type="InterPro" id="IPR057265">
    <property type="entry name" value="Ribosomal_uL22_arc-type"/>
</dbReference>
<keyword evidence="4 6" id="KW-0699">rRNA-binding</keyword>